<dbReference type="Proteomes" id="UP000242682">
    <property type="component" value="Unassembled WGS sequence"/>
</dbReference>
<proteinExistence type="predicted"/>
<evidence type="ECO:0000313" key="3">
    <source>
        <dbReference type="Proteomes" id="UP000242682"/>
    </source>
</evidence>
<organism evidence="2 3">
    <name type="scientific">Planomicrobium soli</name>
    <dbReference type="NCBI Taxonomy" id="1176648"/>
    <lineage>
        <taxon>Bacteria</taxon>
        <taxon>Bacillati</taxon>
        <taxon>Bacillota</taxon>
        <taxon>Bacilli</taxon>
        <taxon>Bacillales</taxon>
        <taxon>Caryophanaceae</taxon>
        <taxon>Planomicrobium</taxon>
    </lineage>
</organism>
<dbReference type="RefSeq" id="WP_106532410.1">
    <property type="nucleotide sequence ID" value="NZ_PYAT01000003.1"/>
</dbReference>
<evidence type="ECO:0000313" key="2">
    <source>
        <dbReference type="EMBL" id="PSL40898.1"/>
    </source>
</evidence>
<dbReference type="Pfam" id="PF09346">
    <property type="entry name" value="SMI1_KNR4"/>
    <property type="match status" value="1"/>
</dbReference>
<keyword evidence="3" id="KW-1185">Reference proteome</keyword>
<protein>
    <submittedName>
        <fullName evidence="2">SUKH superfamily protein</fullName>
    </submittedName>
</protein>
<dbReference type="SUPFAM" id="SSF160631">
    <property type="entry name" value="SMI1/KNR4-like"/>
    <property type="match status" value="1"/>
</dbReference>
<gene>
    <name evidence="2" type="ORF">B0H99_10330</name>
</gene>
<reference evidence="2 3" key="1">
    <citation type="submission" date="2018-03" db="EMBL/GenBank/DDBJ databases">
        <title>Genomic Encyclopedia of Type Strains, Phase III (KMG-III): the genomes of soil and plant-associated and newly described type strains.</title>
        <authorList>
            <person name="Whitman W."/>
        </authorList>
    </citation>
    <scope>NUCLEOTIDE SEQUENCE [LARGE SCALE GENOMIC DNA]</scope>
    <source>
        <strain evidence="2 3">CGMCC 1.12259</strain>
    </source>
</reference>
<dbReference type="InterPro" id="IPR018958">
    <property type="entry name" value="Knr4/Smi1-like_dom"/>
</dbReference>
<dbReference type="EMBL" id="PYAT01000003">
    <property type="protein sequence ID" value="PSL40898.1"/>
    <property type="molecule type" value="Genomic_DNA"/>
</dbReference>
<accession>A0A2P8H3V8</accession>
<dbReference type="Gene3D" id="3.40.1580.10">
    <property type="entry name" value="SMI1/KNR4-like"/>
    <property type="match status" value="1"/>
</dbReference>
<name>A0A2P8H3V8_9BACL</name>
<dbReference type="OrthoDB" id="2045100at2"/>
<dbReference type="AlphaFoldDB" id="A0A2P8H3V8"/>
<feature type="domain" description="Knr4/Smi1-like" evidence="1">
    <location>
        <begin position="14"/>
        <end position="132"/>
    </location>
</feature>
<sequence length="143" mass="16331">MQEIIKLLDTNKKGVAESAIIDTEQKLNVLFPTQYVELFKLANGPEVGEWILFPIKDAKNLKKTWDDVVRQNTEVLDEVIPENLIAIAEDGTGDYLCFEVEDGKAADPIFLWLHETTEMEELAPSLKDFIVIAQEEMEDFEED</sequence>
<comment type="caution">
    <text evidence="2">The sequence shown here is derived from an EMBL/GenBank/DDBJ whole genome shotgun (WGS) entry which is preliminary data.</text>
</comment>
<dbReference type="SMART" id="SM00860">
    <property type="entry name" value="SMI1_KNR4"/>
    <property type="match status" value="1"/>
</dbReference>
<evidence type="ECO:0000259" key="1">
    <source>
        <dbReference type="SMART" id="SM00860"/>
    </source>
</evidence>
<dbReference type="InterPro" id="IPR037883">
    <property type="entry name" value="Knr4/Smi1-like_sf"/>
</dbReference>